<dbReference type="InterPro" id="IPR032675">
    <property type="entry name" value="LRR_dom_sf"/>
</dbReference>
<dbReference type="KEGG" id="dfa:DFA_06493"/>
<protein>
    <submittedName>
        <fullName evidence="1">Uncharacterized protein</fullName>
    </submittedName>
</protein>
<dbReference type="GeneID" id="14876284"/>
<dbReference type="Proteomes" id="UP000007797">
    <property type="component" value="Unassembled WGS sequence"/>
</dbReference>
<dbReference type="EMBL" id="GL883007">
    <property type="protein sequence ID" value="EGG24343.1"/>
    <property type="molecule type" value="Genomic_DNA"/>
</dbReference>
<organism evidence="1 2">
    <name type="scientific">Cavenderia fasciculata</name>
    <name type="common">Slime mold</name>
    <name type="synonym">Dictyostelium fasciculatum</name>
    <dbReference type="NCBI Taxonomy" id="261658"/>
    <lineage>
        <taxon>Eukaryota</taxon>
        <taxon>Amoebozoa</taxon>
        <taxon>Evosea</taxon>
        <taxon>Eumycetozoa</taxon>
        <taxon>Dictyostelia</taxon>
        <taxon>Acytosteliales</taxon>
        <taxon>Cavenderiaceae</taxon>
        <taxon>Cavenderia</taxon>
    </lineage>
</organism>
<proteinExistence type="predicted"/>
<sequence>MTTSTTTTTTKTTTTTTTTTKDNQIDDRCYVVQLSKYIQSIIIDMVIRDYDSKYCNGFKYISSNKESYLMINKQPKKKQNNDATFKQMISYALVSKWWLKVVQQITSSNLVITKLKESKFSGLDTTAIEHLKWNLVCEPDIYEPKYKRSKIDFAKLPLLLPQLKTIDIIGKDLENKAILDIVRLINTFPHIQTNLKITSNYNSQAIQVEWPRNISFDGPLKPIVDFTIINGYENDLSMEHNYMYQMIEFLRPNTINMSLASDQYFGGDGHFDYEDLFEHLNTTATRHINIKNDYIELEHLKLLVSRDASFNFQSLKTCIITCPLETEIYQNNGNDDTCHCRDIFMGDTLEDWDEFCINLTNNTTLTTLCLEEPFHEHPRSTESFDNSQEESIACVERLSSSFTPIWKTNNTMNVLGLSFLPNIISPQFFDTLSQHNQSITTLMLTEGTLLQEYITPLSKLIMTNQTIKELDISWNYLKLIDELEQAFKQNKSIRVLNIAKNLFHLDLLDALLESDSIQYLLIDQTMAQHNHKHRYFKQSKSLIQCFTIPTNK</sequence>
<accession>F4PJ57</accession>
<dbReference type="SUPFAM" id="SSF52047">
    <property type="entry name" value="RNI-like"/>
    <property type="match status" value="1"/>
</dbReference>
<evidence type="ECO:0000313" key="2">
    <source>
        <dbReference type="Proteomes" id="UP000007797"/>
    </source>
</evidence>
<dbReference type="RefSeq" id="XP_004362194.1">
    <property type="nucleotide sequence ID" value="XM_004362137.1"/>
</dbReference>
<reference evidence="2" key="1">
    <citation type="journal article" date="2011" name="Genome Res.">
        <title>Phylogeny-wide analysis of social amoeba genomes highlights ancient origins for complex intercellular communication.</title>
        <authorList>
            <person name="Heidel A.J."/>
            <person name="Lawal H.M."/>
            <person name="Felder M."/>
            <person name="Schilde C."/>
            <person name="Helps N.R."/>
            <person name="Tunggal B."/>
            <person name="Rivero F."/>
            <person name="John U."/>
            <person name="Schleicher M."/>
            <person name="Eichinger L."/>
            <person name="Platzer M."/>
            <person name="Noegel A.A."/>
            <person name="Schaap P."/>
            <person name="Gloeckner G."/>
        </authorList>
    </citation>
    <scope>NUCLEOTIDE SEQUENCE [LARGE SCALE GENOMIC DNA]</scope>
    <source>
        <strain evidence="2">SH3</strain>
    </source>
</reference>
<dbReference type="Gene3D" id="3.80.10.10">
    <property type="entry name" value="Ribonuclease Inhibitor"/>
    <property type="match status" value="1"/>
</dbReference>
<evidence type="ECO:0000313" key="1">
    <source>
        <dbReference type="EMBL" id="EGG24343.1"/>
    </source>
</evidence>
<dbReference type="AlphaFoldDB" id="F4PJ57"/>
<name>F4PJ57_CACFS</name>
<keyword evidence="2" id="KW-1185">Reference proteome</keyword>
<dbReference type="OMA" id="EWPRNIS"/>
<gene>
    <name evidence="1" type="ORF">DFA_06493</name>
</gene>
<dbReference type="PANTHER" id="PTHR32556">
    <property type="entry name" value="F-BOX DOMAIN-CONTAINING PROTEIN-RELATED-RELATED"/>
    <property type="match status" value="1"/>
</dbReference>